<accession>A0A974WET4</accession>
<dbReference type="EMBL" id="CP070608">
    <property type="protein sequence ID" value="QSE97094.1"/>
    <property type="molecule type" value="Genomic_DNA"/>
</dbReference>
<comment type="similarity">
    <text evidence="8">Belongs to the IspG family.</text>
</comment>
<keyword evidence="2 8" id="KW-0479">Metal-binding</keyword>
<protein>
    <recommendedName>
        <fullName evidence="8">4-hydroxy-3-methylbut-2-en-1-yl diphosphate synthase (flavodoxin)</fullName>
        <ecNumber evidence="8">1.17.7.3</ecNumber>
    </recommendedName>
    <alternativeName>
        <fullName evidence="8">1-hydroxy-2-methyl-2-(E)-butenyl 4-diphosphate synthase</fullName>
    </alternativeName>
</protein>
<dbReference type="Pfam" id="PF26540">
    <property type="entry name" value="GcpE_C"/>
    <property type="match status" value="1"/>
</dbReference>
<organism evidence="11 12">
    <name type="scientific">Fulvivirga lutea</name>
    <dbReference type="NCBI Taxonomy" id="2810512"/>
    <lineage>
        <taxon>Bacteria</taxon>
        <taxon>Pseudomonadati</taxon>
        <taxon>Bacteroidota</taxon>
        <taxon>Cytophagia</taxon>
        <taxon>Cytophagales</taxon>
        <taxon>Fulvivirgaceae</taxon>
        <taxon>Fulvivirga</taxon>
    </lineage>
</organism>
<evidence type="ECO:0000313" key="12">
    <source>
        <dbReference type="Proteomes" id="UP000662783"/>
    </source>
</evidence>
<keyword evidence="5 8" id="KW-0411">Iron-sulfur</keyword>
<keyword evidence="6 8" id="KW-0414">Isoprene biosynthesis</keyword>
<dbReference type="Gene3D" id="3.20.20.20">
    <property type="entry name" value="Dihydropteroate synthase-like"/>
    <property type="match status" value="1"/>
</dbReference>
<dbReference type="InterPro" id="IPR011005">
    <property type="entry name" value="Dihydropteroate_synth-like_sf"/>
</dbReference>
<keyword evidence="12" id="KW-1185">Reference proteome</keyword>
<keyword evidence="4 8" id="KW-0408">Iron</keyword>
<dbReference type="GO" id="GO:0016114">
    <property type="term" value="P:terpenoid biosynthetic process"/>
    <property type="evidence" value="ECO:0007669"/>
    <property type="project" value="InterPro"/>
</dbReference>
<evidence type="ECO:0000259" key="10">
    <source>
        <dbReference type="Pfam" id="PF26540"/>
    </source>
</evidence>
<name>A0A974WET4_9BACT</name>
<evidence type="ECO:0000256" key="4">
    <source>
        <dbReference type="ARBA" id="ARBA00023004"/>
    </source>
</evidence>
<keyword evidence="1 8" id="KW-0004">4Fe-4S</keyword>
<dbReference type="Proteomes" id="UP000662783">
    <property type="component" value="Chromosome"/>
</dbReference>
<dbReference type="InterPro" id="IPR058579">
    <property type="entry name" value="IspG_C"/>
</dbReference>
<comment type="catalytic activity">
    <reaction evidence="7">
        <text>(2E)-4-hydroxy-3-methylbut-2-enyl diphosphate + 2 oxidized [2Fe-2S]-[ferredoxin] + H2O = 2-C-methyl-D-erythritol 2,4-cyclic diphosphate + 2 reduced [2Fe-2S]-[ferredoxin] + H(+)</text>
        <dbReference type="Rhea" id="RHEA:26119"/>
        <dbReference type="Rhea" id="RHEA-COMP:10000"/>
        <dbReference type="Rhea" id="RHEA-COMP:10001"/>
        <dbReference type="ChEBI" id="CHEBI:15377"/>
        <dbReference type="ChEBI" id="CHEBI:15378"/>
        <dbReference type="ChEBI" id="CHEBI:33737"/>
        <dbReference type="ChEBI" id="CHEBI:33738"/>
        <dbReference type="ChEBI" id="CHEBI:58483"/>
        <dbReference type="ChEBI" id="CHEBI:128753"/>
        <dbReference type="EC" id="1.17.7.1"/>
    </reaction>
</comment>
<dbReference type="Pfam" id="PF04551">
    <property type="entry name" value="GcpE"/>
    <property type="match status" value="1"/>
</dbReference>
<evidence type="ECO:0000256" key="1">
    <source>
        <dbReference type="ARBA" id="ARBA00022485"/>
    </source>
</evidence>
<evidence type="ECO:0000256" key="7">
    <source>
        <dbReference type="ARBA" id="ARBA00051119"/>
    </source>
</evidence>
<evidence type="ECO:0000259" key="9">
    <source>
        <dbReference type="Pfam" id="PF04551"/>
    </source>
</evidence>
<dbReference type="FunFam" id="3.20.20.20:FF:000005">
    <property type="entry name" value="4-hydroxy-3-methylbut-2-en-1-yl diphosphate synthase (flavodoxin)"/>
    <property type="match status" value="1"/>
</dbReference>
<dbReference type="SUPFAM" id="SSF56014">
    <property type="entry name" value="Nitrite and sulphite reductase 4Fe-4S domain-like"/>
    <property type="match status" value="1"/>
</dbReference>
<dbReference type="RefSeq" id="WP_205721607.1">
    <property type="nucleotide sequence ID" value="NZ_CP070608.1"/>
</dbReference>
<dbReference type="GO" id="GO:0051539">
    <property type="term" value="F:4 iron, 4 sulfur cluster binding"/>
    <property type="evidence" value="ECO:0007669"/>
    <property type="project" value="UniProtKB-UniRule"/>
</dbReference>
<comment type="function">
    <text evidence="8">Converts 2C-methyl-D-erythritol 2,4-cyclodiphosphate (ME-2,4cPP) into 1-hydroxy-2-methyl-2-(E)-butenyl 4-diphosphate.</text>
</comment>
<dbReference type="HAMAP" id="MF_00159">
    <property type="entry name" value="IspG"/>
    <property type="match status" value="1"/>
</dbReference>
<feature type="domain" description="IspG C-terminal" evidence="10">
    <location>
        <begin position="562"/>
        <end position="650"/>
    </location>
</feature>
<keyword evidence="3 8" id="KW-0560">Oxidoreductase</keyword>
<dbReference type="PANTHER" id="PTHR30454:SF0">
    <property type="entry name" value="4-HYDROXY-3-METHYLBUT-2-EN-1-YL DIPHOSPHATE SYNTHASE (FERREDOXIN), CHLOROPLASTIC"/>
    <property type="match status" value="1"/>
</dbReference>
<feature type="domain" description="IspG TIM-barrel" evidence="9">
    <location>
        <begin position="23"/>
        <end position="292"/>
    </location>
</feature>
<dbReference type="KEGG" id="fuv:JR347_16095"/>
<evidence type="ECO:0000256" key="5">
    <source>
        <dbReference type="ARBA" id="ARBA00023014"/>
    </source>
</evidence>
<sequence>MSKGIISNYNYCNSLTSYSRRKTREVYIGEIPLGGNNPIRVQSMTTVDTMDTEGSIQQVLRMVEAGCEYVRITAPSIKEAQNLAEIKKGLAKHGCHVPLIADIHFTPNAAELAAKIVEKVRVNPGNYADKKKFEEIEYTEESYNAELARIREKFTPLVKICKEHGTAMRIGTNHGSLSDRIMSRYGDTPLGMVESALEFLRICADHDYHDIVLSMKASNTQVMVQAYRLLVNKLDEEGFEPYPLHLGVTEAGDGEDGRIKSAVGIGTLLEDGLGDTVRVSLTEEPEAEAPVAQMMVDRYTNRANHDFIPAIEKNPINPFEYNKRDSIEVSNVGGGNVPRVIADLSNCKIESYKDLAAIGHFYLPEPDKWRMNDTGADFVYSGSKPISFMLPNGLKEIVDYTYWQNHADRKNKLPLFTKDEYLTAETKHDTINFLLIDSLELSKTLINKISIDPTLVLILETKNDHAMAALRRGFFDMVKWGINNPVIIKRTYETIKDDELQIYASTDIGGLLIDGFGDGVMLGTALSSQDRGEDEQLALVKRYNSTAFGILQAARTRMTKTEYISCPSCGRTLFDLQETTAMIRKRTDHLKGVKIGIMGCIVNGPGEMADADYGYVGSGKGKITLYKGKEVVKRGVPSENAVDELIEIIRADGNWIELEETEKV</sequence>
<evidence type="ECO:0000256" key="2">
    <source>
        <dbReference type="ARBA" id="ARBA00022723"/>
    </source>
</evidence>
<proteinExistence type="inferred from homology"/>
<dbReference type="InterPro" id="IPR017178">
    <property type="entry name" value="IspG_atypical"/>
</dbReference>
<dbReference type="PIRSF" id="PIRSF037336">
    <property type="entry name" value="IspG_like"/>
    <property type="match status" value="1"/>
</dbReference>
<comment type="pathway">
    <text evidence="8">Isoprenoid biosynthesis; isopentenyl diphosphate biosynthesis via DXP pathway; isopentenyl diphosphate from 1-deoxy-D-xylulose 5-phosphate: step 5/6.</text>
</comment>
<dbReference type="InterPro" id="IPR004588">
    <property type="entry name" value="IspG_bac-typ"/>
</dbReference>
<dbReference type="AlphaFoldDB" id="A0A974WET4"/>
<dbReference type="InterPro" id="IPR058578">
    <property type="entry name" value="IspG_TIM"/>
</dbReference>
<reference evidence="11" key="1">
    <citation type="submission" date="2021-02" db="EMBL/GenBank/DDBJ databases">
        <title>Fulvivirga sp. S481 isolated from sea water.</title>
        <authorList>
            <person name="Bae S.S."/>
            <person name="Baek K."/>
        </authorList>
    </citation>
    <scope>NUCLEOTIDE SEQUENCE</scope>
    <source>
        <strain evidence="11">S481</strain>
    </source>
</reference>
<feature type="binding site" evidence="8">
    <location>
        <position position="566"/>
    </location>
    <ligand>
        <name>[4Fe-4S] cluster</name>
        <dbReference type="ChEBI" id="CHEBI:49883"/>
    </ligand>
</feature>
<evidence type="ECO:0000313" key="11">
    <source>
        <dbReference type="EMBL" id="QSE97094.1"/>
    </source>
</evidence>
<feature type="binding site" evidence="8">
    <location>
        <position position="607"/>
    </location>
    <ligand>
        <name>[4Fe-4S] cluster</name>
        <dbReference type="ChEBI" id="CHEBI:49883"/>
    </ligand>
</feature>
<dbReference type="EC" id="1.17.7.3" evidence="8"/>
<evidence type="ECO:0000256" key="8">
    <source>
        <dbReference type="HAMAP-Rule" id="MF_00159"/>
    </source>
</evidence>
<comment type="cofactor">
    <cofactor evidence="8">
        <name>[4Fe-4S] cluster</name>
        <dbReference type="ChEBI" id="CHEBI:49883"/>
    </cofactor>
    <text evidence="8">Binds 1 [4Fe-4S] cluster.</text>
</comment>
<dbReference type="Gene3D" id="3.30.413.10">
    <property type="entry name" value="Sulfite Reductase Hemoprotein, domain 1"/>
    <property type="match status" value="1"/>
</dbReference>
<comment type="catalytic activity">
    <reaction evidence="8">
        <text>(2E)-4-hydroxy-3-methylbut-2-enyl diphosphate + oxidized [flavodoxin] + H2O + 2 H(+) = 2-C-methyl-D-erythritol 2,4-cyclic diphosphate + reduced [flavodoxin]</text>
        <dbReference type="Rhea" id="RHEA:43604"/>
        <dbReference type="Rhea" id="RHEA-COMP:10622"/>
        <dbReference type="Rhea" id="RHEA-COMP:10623"/>
        <dbReference type="ChEBI" id="CHEBI:15377"/>
        <dbReference type="ChEBI" id="CHEBI:15378"/>
        <dbReference type="ChEBI" id="CHEBI:57618"/>
        <dbReference type="ChEBI" id="CHEBI:58210"/>
        <dbReference type="ChEBI" id="CHEBI:58483"/>
        <dbReference type="ChEBI" id="CHEBI:128753"/>
        <dbReference type="EC" id="1.17.7.3"/>
    </reaction>
</comment>
<feature type="binding site" evidence="8">
    <location>
        <position position="569"/>
    </location>
    <ligand>
        <name>[4Fe-4S] cluster</name>
        <dbReference type="ChEBI" id="CHEBI:49883"/>
    </ligand>
</feature>
<evidence type="ECO:0000256" key="6">
    <source>
        <dbReference type="ARBA" id="ARBA00023229"/>
    </source>
</evidence>
<dbReference type="InterPro" id="IPR045854">
    <property type="entry name" value="NO2/SO3_Rdtase_4Fe4S_sf"/>
</dbReference>
<feature type="binding site" evidence="8">
    <location>
        <position position="600"/>
    </location>
    <ligand>
        <name>[4Fe-4S] cluster</name>
        <dbReference type="ChEBI" id="CHEBI:49883"/>
    </ligand>
</feature>
<dbReference type="GO" id="GO:0046429">
    <property type="term" value="F:4-hydroxy-3-methylbut-2-en-1-yl diphosphate synthase activity (ferredoxin)"/>
    <property type="evidence" value="ECO:0007669"/>
    <property type="project" value="UniProtKB-UniRule"/>
</dbReference>
<gene>
    <name evidence="8 11" type="primary">ispG</name>
    <name evidence="11" type="ORF">JR347_16095</name>
</gene>
<dbReference type="GO" id="GO:0019288">
    <property type="term" value="P:isopentenyl diphosphate biosynthetic process, methylerythritol 4-phosphate pathway"/>
    <property type="evidence" value="ECO:0007669"/>
    <property type="project" value="UniProtKB-UniRule"/>
</dbReference>
<dbReference type="NCBIfam" id="TIGR00612">
    <property type="entry name" value="ispG_gcpE"/>
    <property type="match status" value="1"/>
</dbReference>
<dbReference type="PANTHER" id="PTHR30454">
    <property type="entry name" value="4-HYDROXY-3-METHYLBUT-2-EN-1-YL DIPHOSPHATE SYNTHASE"/>
    <property type="match status" value="1"/>
</dbReference>
<dbReference type="GO" id="GO:0141197">
    <property type="term" value="F:4-hydroxy-3-methylbut-2-enyl-diphosphate synthase activity (flavodoxin)"/>
    <property type="evidence" value="ECO:0007669"/>
    <property type="project" value="UniProtKB-EC"/>
</dbReference>
<evidence type="ECO:0000256" key="3">
    <source>
        <dbReference type="ARBA" id="ARBA00023002"/>
    </source>
</evidence>
<dbReference type="GO" id="GO:0005506">
    <property type="term" value="F:iron ion binding"/>
    <property type="evidence" value="ECO:0007669"/>
    <property type="project" value="InterPro"/>
</dbReference>
<dbReference type="FunFam" id="3.30.413.10:FF:000006">
    <property type="entry name" value="4-hydroxy-3-methylbut-2-en-1-yl diphosphate synthase (flavodoxin)"/>
    <property type="match status" value="1"/>
</dbReference>